<keyword evidence="2" id="KW-0343">GTPase activation</keyword>
<gene>
    <name evidence="8" type="ORF">MSPICULIGERA_LOCUS14127</name>
    <name evidence="7" type="ORF">MSPICULIGERA_LOCUS4190</name>
</gene>
<evidence type="ECO:0000256" key="4">
    <source>
        <dbReference type="SAM" id="MobiDB-lite"/>
    </source>
</evidence>
<evidence type="ECO:0000256" key="2">
    <source>
        <dbReference type="ARBA" id="ARBA00022468"/>
    </source>
</evidence>
<dbReference type="GO" id="GO:0007264">
    <property type="term" value="P:small GTPase-mediated signal transduction"/>
    <property type="evidence" value="ECO:0007669"/>
    <property type="project" value="TreeGrafter"/>
</dbReference>
<sequence length="789" mass="88628">MNQDWVALPPKSPIALRYANGFARRPLTSIHKLNECHHFHYPSVELGPVQVKVDDVEKTLPTINDVTVTLAIFSNNATWKIRRTLAEIFGFDRQLHRCVFDRRHSRLDELECVCGVSDSKEVLTTYFGRFSQLTGSVITCYPVLKFLEIDSRGHRFCAAEQSAINTPAIAAALVTKHFKGRTPEQLSIRVGDILSIIEMSAVPSNGSTWWKAKLTIPVGNHGSLDGDDDADTDNNGNIRVFQIGYFPSDCVTLFDDKAVTTPSPIAPKRLPLTAAKRIGEMVRRKVKRKEPVFSVDLVQHLQRTARPVPLILQRCVEAIEKHGIVTGIYRQCGIQSNIQKLRAKFDCGLEPNLSEFAIVRDIYSVSSLLKQYFRQLPNPLFTFELYADLIAAGEQRDERIRVECLRDVLQRLVPEHYRTARYLIFHLSRLCEQKDLTDMSSRNFAIVWAPNLFRAPPTLGEGDSHLLSGLNMHTALCHFMINHAAELFPEEQENDVFPEVISTQVNGRPLFDVPSNASLGTLSSQQSNGYSDEKAPSRWSRFIRGTSVEQLIGGLGRRQTTQVYGGSSASNTPVANIRNDKEGIKWRRSRSTDAAMRQSRSESLLSMVHRGAEGLREGVRSLAGRARSMRPYGGQRASTVETKMHDSTVSTTSHLTSDVKDVAPNKSPSILRRFSHRERNGVGTPDSPRRAVYFHNDVSEHEEDEADEAVNKAAEENVTNVEVEKELVPLAERSSPVEEWSSDEPDVARSSSSSPQLEMSRYDNVTPTKDFKYIIRKDLFPTIAEDNSQ</sequence>
<protein>
    <submittedName>
        <fullName evidence="7">Uncharacterized protein</fullName>
    </submittedName>
</protein>
<evidence type="ECO:0000256" key="1">
    <source>
        <dbReference type="ARBA" id="ARBA00022443"/>
    </source>
</evidence>
<dbReference type="Pfam" id="PF00620">
    <property type="entry name" value="RhoGAP"/>
    <property type="match status" value="1"/>
</dbReference>
<feature type="region of interest" description="Disordered" evidence="4">
    <location>
        <begin position="727"/>
        <end position="764"/>
    </location>
</feature>
<name>A0AA36CB71_9BILA</name>
<dbReference type="InterPro" id="IPR036028">
    <property type="entry name" value="SH3-like_dom_sf"/>
</dbReference>
<proteinExistence type="predicted"/>
<dbReference type="Gene3D" id="1.10.555.10">
    <property type="entry name" value="Rho GTPase activation protein"/>
    <property type="match status" value="1"/>
</dbReference>
<evidence type="ECO:0000259" key="6">
    <source>
        <dbReference type="PROSITE" id="PS50238"/>
    </source>
</evidence>
<dbReference type="AlphaFoldDB" id="A0AA36CB71"/>
<evidence type="ECO:0000256" key="3">
    <source>
        <dbReference type="PROSITE-ProRule" id="PRU00192"/>
    </source>
</evidence>
<evidence type="ECO:0000259" key="5">
    <source>
        <dbReference type="PROSITE" id="PS50002"/>
    </source>
</evidence>
<dbReference type="SUPFAM" id="SSF48350">
    <property type="entry name" value="GTPase activation domain, GAP"/>
    <property type="match status" value="1"/>
</dbReference>
<organism evidence="7 9">
    <name type="scientific">Mesorhabditis spiculigera</name>
    <dbReference type="NCBI Taxonomy" id="96644"/>
    <lineage>
        <taxon>Eukaryota</taxon>
        <taxon>Metazoa</taxon>
        <taxon>Ecdysozoa</taxon>
        <taxon>Nematoda</taxon>
        <taxon>Chromadorea</taxon>
        <taxon>Rhabditida</taxon>
        <taxon>Rhabditina</taxon>
        <taxon>Rhabditomorpha</taxon>
        <taxon>Rhabditoidea</taxon>
        <taxon>Rhabditidae</taxon>
        <taxon>Mesorhabditinae</taxon>
        <taxon>Mesorhabditis</taxon>
    </lineage>
</organism>
<dbReference type="PROSITE" id="PS50002">
    <property type="entry name" value="SH3"/>
    <property type="match status" value="1"/>
</dbReference>
<dbReference type="EMBL" id="CATQJA010001066">
    <property type="protein sequence ID" value="CAJ0565556.1"/>
    <property type="molecule type" value="Genomic_DNA"/>
</dbReference>
<dbReference type="InterPro" id="IPR001452">
    <property type="entry name" value="SH3_domain"/>
</dbReference>
<dbReference type="PANTHER" id="PTHR15729:SF10">
    <property type="entry name" value="GTPASE-ACTIVATING PROTEIN CDGAPR"/>
    <property type="match status" value="1"/>
</dbReference>
<evidence type="ECO:0000313" key="8">
    <source>
        <dbReference type="EMBL" id="CAJ0575823.1"/>
    </source>
</evidence>
<feature type="non-terminal residue" evidence="7">
    <location>
        <position position="789"/>
    </location>
</feature>
<keyword evidence="1 3" id="KW-0728">SH3 domain</keyword>
<accession>A0AA36CB71</accession>
<dbReference type="InterPro" id="IPR051576">
    <property type="entry name" value="PX-Rho_GAP"/>
</dbReference>
<dbReference type="SUPFAM" id="SSF50044">
    <property type="entry name" value="SH3-domain"/>
    <property type="match status" value="1"/>
</dbReference>
<feature type="compositionally biased region" description="Polar residues" evidence="4">
    <location>
        <begin position="636"/>
        <end position="654"/>
    </location>
</feature>
<dbReference type="Gene3D" id="2.30.30.40">
    <property type="entry name" value="SH3 Domains"/>
    <property type="match status" value="1"/>
</dbReference>
<evidence type="ECO:0000313" key="9">
    <source>
        <dbReference type="Proteomes" id="UP001177023"/>
    </source>
</evidence>
<dbReference type="GO" id="GO:0005096">
    <property type="term" value="F:GTPase activator activity"/>
    <property type="evidence" value="ECO:0007669"/>
    <property type="project" value="UniProtKB-KW"/>
</dbReference>
<dbReference type="Proteomes" id="UP001177023">
    <property type="component" value="Unassembled WGS sequence"/>
</dbReference>
<evidence type="ECO:0000313" key="7">
    <source>
        <dbReference type="EMBL" id="CAJ0565556.1"/>
    </source>
</evidence>
<feature type="region of interest" description="Disordered" evidence="4">
    <location>
        <begin position="627"/>
        <end position="654"/>
    </location>
</feature>
<dbReference type="SMART" id="SM00326">
    <property type="entry name" value="SH3"/>
    <property type="match status" value="1"/>
</dbReference>
<feature type="compositionally biased region" description="Polar residues" evidence="4">
    <location>
        <begin position="749"/>
        <end position="764"/>
    </location>
</feature>
<dbReference type="InterPro" id="IPR008936">
    <property type="entry name" value="Rho_GTPase_activation_prot"/>
</dbReference>
<dbReference type="PROSITE" id="PS50238">
    <property type="entry name" value="RHOGAP"/>
    <property type="match status" value="1"/>
</dbReference>
<feature type="domain" description="SH3" evidence="5">
    <location>
        <begin position="167"/>
        <end position="256"/>
    </location>
</feature>
<dbReference type="SMART" id="SM00324">
    <property type="entry name" value="RhoGAP"/>
    <property type="match status" value="1"/>
</dbReference>
<reference evidence="7" key="1">
    <citation type="submission" date="2023-06" db="EMBL/GenBank/DDBJ databases">
        <authorList>
            <person name="Delattre M."/>
        </authorList>
    </citation>
    <scope>NUCLEOTIDE SEQUENCE</scope>
    <source>
        <strain evidence="7">AF72</strain>
    </source>
</reference>
<dbReference type="InterPro" id="IPR000198">
    <property type="entry name" value="RhoGAP_dom"/>
</dbReference>
<dbReference type="PANTHER" id="PTHR15729">
    <property type="entry name" value="CDC42 GTPASE-ACTIVATING PROTEIN"/>
    <property type="match status" value="1"/>
</dbReference>
<dbReference type="EMBL" id="CATQJA010002641">
    <property type="protein sequence ID" value="CAJ0575823.1"/>
    <property type="molecule type" value="Genomic_DNA"/>
</dbReference>
<comment type="caution">
    <text evidence="7">The sequence shown here is derived from an EMBL/GenBank/DDBJ whole genome shotgun (WGS) entry which is preliminary data.</text>
</comment>
<feature type="domain" description="Rho-GAP" evidence="6">
    <location>
        <begin position="295"/>
        <end position="488"/>
    </location>
</feature>
<keyword evidence="9" id="KW-1185">Reference proteome</keyword>